<dbReference type="GO" id="GO:0006508">
    <property type="term" value="P:proteolysis"/>
    <property type="evidence" value="ECO:0007669"/>
    <property type="project" value="UniProtKB-KW"/>
</dbReference>
<protein>
    <recommendedName>
        <fullName evidence="7">Peptidase M16 N-terminal domain-containing protein</fullName>
    </recommendedName>
</protein>
<dbReference type="PANTHER" id="PTHR43690">
    <property type="entry name" value="NARDILYSIN"/>
    <property type="match status" value="1"/>
</dbReference>
<evidence type="ECO:0000256" key="4">
    <source>
        <dbReference type="ARBA" id="ARBA00022801"/>
    </source>
</evidence>
<evidence type="ECO:0000259" key="7">
    <source>
        <dbReference type="Pfam" id="PF00675"/>
    </source>
</evidence>
<gene>
    <name evidence="8" type="ORF">LCGC14_2171080</name>
</gene>
<dbReference type="InterPro" id="IPR050626">
    <property type="entry name" value="Peptidase_M16"/>
</dbReference>
<organism evidence="8">
    <name type="scientific">marine sediment metagenome</name>
    <dbReference type="NCBI Taxonomy" id="412755"/>
    <lineage>
        <taxon>unclassified sequences</taxon>
        <taxon>metagenomes</taxon>
        <taxon>ecological metagenomes</taxon>
    </lineage>
</organism>
<dbReference type="Gene3D" id="3.30.830.10">
    <property type="entry name" value="Metalloenzyme, LuxS/M16 peptidase-like"/>
    <property type="match status" value="1"/>
</dbReference>
<reference evidence="8" key="1">
    <citation type="journal article" date="2015" name="Nature">
        <title>Complex archaea that bridge the gap between prokaryotes and eukaryotes.</title>
        <authorList>
            <person name="Spang A."/>
            <person name="Saw J.H."/>
            <person name="Jorgensen S.L."/>
            <person name="Zaremba-Niedzwiedzka K."/>
            <person name="Martijn J."/>
            <person name="Lind A.E."/>
            <person name="van Eijk R."/>
            <person name="Schleper C."/>
            <person name="Guy L."/>
            <person name="Ettema T.J."/>
        </authorList>
    </citation>
    <scope>NUCLEOTIDE SEQUENCE</scope>
</reference>
<evidence type="ECO:0000256" key="2">
    <source>
        <dbReference type="ARBA" id="ARBA00022670"/>
    </source>
</evidence>
<dbReference type="SUPFAM" id="SSF63411">
    <property type="entry name" value="LuxS/MPP-like metallohydrolase"/>
    <property type="match status" value="1"/>
</dbReference>
<accession>A0A0F9GL23</accession>
<evidence type="ECO:0000313" key="8">
    <source>
        <dbReference type="EMBL" id="KKL63837.1"/>
    </source>
</evidence>
<keyword evidence="4" id="KW-0378">Hydrolase</keyword>
<dbReference type="InterPro" id="IPR011249">
    <property type="entry name" value="Metalloenz_LuxS/M16"/>
</dbReference>
<dbReference type="PANTHER" id="PTHR43690:SF18">
    <property type="entry name" value="INSULIN-DEGRADING ENZYME-RELATED"/>
    <property type="match status" value="1"/>
</dbReference>
<evidence type="ECO:0000256" key="6">
    <source>
        <dbReference type="ARBA" id="ARBA00023049"/>
    </source>
</evidence>
<sequence>MQDKDSTKAAASMAVNAGHFDDPLDRQGLAHFLEHMLFLGTDKYPDSGSFNNFVSQAGGNTNAWTGTEHTCYFFDINNQEFEQALTQFSRFFIAPLLNSAETEKERNA</sequence>
<comment type="similarity">
    <text evidence="1">Belongs to the peptidase M16 family.</text>
</comment>
<evidence type="ECO:0000256" key="5">
    <source>
        <dbReference type="ARBA" id="ARBA00022833"/>
    </source>
</evidence>
<keyword evidence="5" id="KW-0862">Zinc</keyword>
<feature type="non-terminal residue" evidence="8">
    <location>
        <position position="108"/>
    </location>
</feature>
<dbReference type="PROSITE" id="PS00143">
    <property type="entry name" value="INSULINASE"/>
    <property type="match status" value="1"/>
</dbReference>
<evidence type="ECO:0000256" key="1">
    <source>
        <dbReference type="ARBA" id="ARBA00007261"/>
    </source>
</evidence>
<feature type="domain" description="Peptidase M16 N-terminal" evidence="7">
    <location>
        <begin position="4"/>
        <end position="107"/>
    </location>
</feature>
<dbReference type="InterPro" id="IPR001431">
    <property type="entry name" value="Pept_M16_Zn_BS"/>
</dbReference>
<dbReference type="AlphaFoldDB" id="A0A0F9GL23"/>
<dbReference type="Pfam" id="PF00675">
    <property type="entry name" value="Peptidase_M16"/>
    <property type="match status" value="1"/>
</dbReference>
<keyword evidence="2" id="KW-0645">Protease</keyword>
<keyword evidence="3" id="KW-0479">Metal-binding</keyword>
<keyword evidence="6" id="KW-0482">Metalloprotease</keyword>
<dbReference type="GO" id="GO:0004222">
    <property type="term" value="F:metalloendopeptidase activity"/>
    <property type="evidence" value="ECO:0007669"/>
    <property type="project" value="InterPro"/>
</dbReference>
<dbReference type="EMBL" id="LAZR01028033">
    <property type="protein sequence ID" value="KKL63837.1"/>
    <property type="molecule type" value="Genomic_DNA"/>
</dbReference>
<dbReference type="InterPro" id="IPR011765">
    <property type="entry name" value="Pept_M16_N"/>
</dbReference>
<comment type="caution">
    <text evidence="8">The sequence shown here is derived from an EMBL/GenBank/DDBJ whole genome shotgun (WGS) entry which is preliminary data.</text>
</comment>
<evidence type="ECO:0000256" key="3">
    <source>
        <dbReference type="ARBA" id="ARBA00022723"/>
    </source>
</evidence>
<proteinExistence type="inferred from homology"/>
<name>A0A0F9GL23_9ZZZZ</name>
<dbReference type="GO" id="GO:0046872">
    <property type="term" value="F:metal ion binding"/>
    <property type="evidence" value="ECO:0007669"/>
    <property type="project" value="UniProtKB-KW"/>
</dbReference>